<evidence type="ECO:0000256" key="8">
    <source>
        <dbReference type="SAM" id="Phobius"/>
    </source>
</evidence>
<keyword evidence="3 8" id="KW-0812">Transmembrane</keyword>
<evidence type="ECO:0000256" key="6">
    <source>
        <dbReference type="ARBA" id="ARBA00023136"/>
    </source>
</evidence>
<dbReference type="InterPro" id="IPR040241">
    <property type="entry name" value="TRP_Flc/Pkd2-like"/>
</dbReference>
<dbReference type="Pfam" id="PF06011">
    <property type="entry name" value="TRP"/>
    <property type="match status" value="1"/>
</dbReference>
<dbReference type="GO" id="GO:0055085">
    <property type="term" value="P:transmembrane transport"/>
    <property type="evidence" value="ECO:0007669"/>
    <property type="project" value="TreeGrafter"/>
</dbReference>
<feature type="transmembrane region" description="Helical" evidence="8">
    <location>
        <begin position="587"/>
        <end position="605"/>
    </location>
</feature>
<organism evidence="11 12">
    <name type="scientific">Saccharomycodes ludwigii</name>
    <dbReference type="NCBI Taxonomy" id="36035"/>
    <lineage>
        <taxon>Eukaryota</taxon>
        <taxon>Fungi</taxon>
        <taxon>Dikarya</taxon>
        <taxon>Ascomycota</taxon>
        <taxon>Saccharomycotina</taxon>
        <taxon>Saccharomycetes</taxon>
        <taxon>Saccharomycodales</taxon>
        <taxon>Saccharomycodaceae</taxon>
        <taxon>Saccharomycodes</taxon>
    </lineage>
</organism>
<keyword evidence="4 9" id="KW-0732">Signal</keyword>
<keyword evidence="12" id="KW-1185">Reference proteome</keyword>
<feature type="domain" description="ML-like" evidence="10">
    <location>
        <begin position="87"/>
        <end position="229"/>
    </location>
</feature>
<dbReference type="GO" id="GO:0016020">
    <property type="term" value="C:membrane"/>
    <property type="evidence" value="ECO:0007669"/>
    <property type="project" value="UniProtKB-SubCell"/>
</dbReference>
<dbReference type="OrthoDB" id="5212126at2759"/>
<feature type="compositionally biased region" description="Low complexity" evidence="7">
    <location>
        <begin position="28"/>
        <end position="80"/>
    </location>
</feature>
<dbReference type="GO" id="GO:0009272">
    <property type="term" value="P:fungal-type cell wall biogenesis"/>
    <property type="evidence" value="ECO:0007669"/>
    <property type="project" value="TreeGrafter"/>
</dbReference>
<sequence length="834" mass="92573">MRLIPFYTLLIVLISQLCSYILAQQDTTTTPNTNTDTTTTNTNTDTTTTTNTNTDTTNTATTSTSTSSSSSSTSNSTSSSVSDANARHLRTSSLLTCMQNSKFTATLFDVAFYPGNNSVVFDIEATTTIASKVKLEIEVIAYGLNIIQKSMDLCSLKVDSICPLSAGRIDVSGSYTINSDIVKQIPGVAYTIPDLDASVRVLVYDTDDDDDTSALACVEAILSNGKTVQTKYAAWPIAAVSGLGVLTSGFISVMGQSLTAAHIASNSISLFVYFQNLAITAMMAVSRVPPIAAAWTQNFQWSMGIINVEFMQKILKWYVQSTSGTSLNIIPYQDVLSISVQKKRKRSSYVLAKNIFDSLSKRAVSLSSSVSDNIFDDSSLYTENEKNATAVASKILLLRGIEAVAFKAGIELSNVFLTGIVFLLFFIFCIVVGLIFFKSLVELFFRTGIMNSQTSKFFEYRRAWGSIIKGTLYRVAIIAFPQVTLLTIWEFTEFDSVACIVDAIVLLAIFVILLSYGSIKVIRRGFESSKLYKNPAYLLYGDANFLNKFGFLYVQFKADMYWWLLPLLSYSLLRSIFVAVLQQQGKAQALIIFIIEIIYLAVLCWKRPYMDKRTNAFNICIHVINSLNSLFFLFFSTLFGQPQVVSSVMAVVLFVLNAVFALFLLIFTIVTCCLALLHRNPDTRYQPMKDDRVSFIPRVMTNDDGTVAVELKNLGKVAMTTNETEDQLAERNNAFIKHNNMSSRKLLLDEEEGEQELTREKSSDDLSIIHTLDDSNSTFSSRQLPTSAISGFTNTHGNSSRSTQDAYQNFTSYSNFQNNNNNNNNNNNSYRGHN</sequence>
<proteinExistence type="inferred from homology"/>
<feature type="transmembrane region" description="Helical" evidence="8">
    <location>
        <begin position="561"/>
        <end position="581"/>
    </location>
</feature>
<dbReference type="Pfam" id="PF14558">
    <property type="entry name" value="TRP_N"/>
    <property type="match status" value="1"/>
</dbReference>
<feature type="transmembrane region" description="Helical" evidence="8">
    <location>
        <begin position="651"/>
        <end position="677"/>
    </location>
</feature>
<evidence type="ECO:0000313" key="12">
    <source>
        <dbReference type="Proteomes" id="UP000262825"/>
    </source>
</evidence>
<feature type="transmembrane region" description="Helical" evidence="8">
    <location>
        <begin position="495"/>
        <end position="516"/>
    </location>
</feature>
<evidence type="ECO:0000256" key="4">
    <source>
        <dbReference type="ARBA" id="ARBA00022729"/>
    </source>
</evidence>
<feature type="signal peptide" evidence="9">
    <location>
        <begin position="1"/>
        <end position="23"/>
    </location>
</feature>
<dbReference type="SMART" id="SM01320">
    <property type="entry name" value="TRP_N"/>
    <property type="match status" value="1"/>
</dbReference>
<evidence type="ECO:0000256" key="1">
    <source>
        <dbReference type="ARBA" id="ARBA00004141"/>
    </source>
</evidence>
<dbReference type="InterPro" id="IPR032800">
    <property type="entry name" value="TRP_N"/>
</dbReference>
<feature type="compositionally biased region" description="Low complexity" evidence="7">
    <location>
        <begin position="818"/>
        <end position="828"/>
    </location>
</feature>
<feature type="chain" id="PRO_5016821108" evidence="9">
    <location>
        <begin position="24"/>
        <end position="834"/>
    </location>
</feature>
<evidence type="ECO:0000259" key="10">
    <source>
        <dbReference type="SMART" id="SM01320"/>
    </source>
</evidence>
<accession>A0A376B7A6</accession>
<comment type="similarity">
    <text evidence="2">Belongs to the transient receptor potential (TRP) ion channel family.</text>
</comment>
<evidence type="ECO:0000256" key="9">
    <source>
        <dbReference type="SAM" id="SignalP"/>
    </source>
</evidence>
<gene>
    <name evidence="11" type="ORF">SCODWIG_02125</name>
</gene>
<comment type="subcellular location">
    <subcellularLocation>
        <location evidence="1">Membrane</location>
        <topology evidence="1">Multi-pass membrane protein</topology>
    </subcellularLocation>
</comment>
<evidence type="ECO:0000256" key="5">
    <source>
        <dbReference type="ARBA" id="ARBA00022989"/>
    </source>
</evidence>
<feature type="region of interest" description="Disordered" evidence="7">
    <location>
        <begin position="812"/>
        <end position="834"/>
    </location>
</feature>
<dbReference type="InterPro" id="IPR010308">
    <property type="entry name" value="TRP_C"/>
</dbReference>
<feature type="transmembrane region" description="Helical" evidence="8">
    <location>
        <begin position="415"/>
        <end position="437"/>
    </location>
</feature>
<dbReference type="EMBL" id="UFAJ01000336">
    <property type="protein sequence ID" value="SSD60364.1"/>
    <property type="molecule type" value="Genomic_DNA"/>
</dbReference>
<evidence type="ECO:0000256" key="2">
    <source>
        <dbReference type="ARBA" id="ARBA00010642"/>
    </source>
</evidence>
<keyword evidence="5 8" id="KW-1133">Transmembrane helix</keyword>
<feature type="region of interest" description="Disordered" evidence="7">
    <location>
        <begin position="28"/>
        <end position="82"/>
    </location>
</feature>
<dbReference type="VEuPathDB" id="FungiDB:SCODWIG_02125"/>
<reference evidence="12" key="1">
    <citation type="submission" date="2018-06" db="EMBL/GenBank/DDBJ databases">
        <authorList>
            <person name="Guldener U."/>
        </authorList>
    </citation>
    <scope>NUCLEOTIDE SEQUENCE [LARGE SCALE GENOMIC DNA]</scope>
    <source>
        <strain evidence="12">UTAD17</strain>
    </source>
</reference>
<dbReference type="PANTHER" id="PTHR31145:SF2">
    <property type="entry name" value="FLAVIN CARRIER PROTEIN 2"/>
    <property type="match status" value="1"/>
</dbReference>
<evidence type="ECO:0000313" key="11">
    <source>
        <dbReference type="EMBL" id="SSD60364.1"/>
    </source>
</evidence>
<dbReference type="PANTHER" id="PTHR31145">
    <property type="entry name" value="INTEGRAL MEMBRANE PROTEIN (AFU_ORTHOLOGUE AFUA_7G01610)"/>
    <property type="match status" value="1"/>
</dbReference>
<name>A0A376B7A6_9ASCO</name>
<dbReference type="Proteomes" id="UP000262825">
    <property type="component" value="Unassembled WGS sequence"/>
</dbReference>
<dbReference type="AlphaFoldDB" id="A0A376B7A6"/>
<feature type="transmembrane region" description="Helical" evidence="8">
    <location>
        <begin position="617"/>
        <end position="639"/>
    </location>
</feature>
<evidence type="ECO:0000256" key="7">
    <source>
        <dbReference type="SAM" id="MobiDB-lite"/>
    </source>
</evidence>
<protein>
    <submittedName>
        <fullName evidence="11">Related to Flavin carrier protein 2</fullName>
    </submittedName>
</protein>
<evidence type="ECO:0000256" key="3">
    <source>
        <dbReference type="ARBA" id="ARBA00022692"/>
    </source>
</evidence>
<keyword evidence="6 8" id="KW-0472">Membrane</keyword>
<feature type="transmembrane region" description="Helical" evidence="8">
    <location>
        <begin position="471"/>
        <end position="489"/>
    </location>
</feature>